<dbReference type="PANTHER" id="PTHR38111:SF11">
    <property type="entry name" value="TRANSCRIPTION FACTOR DOMAIN-CONTAINING PROTEIN-RELATED"/>
    <property type="match status" value="1"/>
</dbReference>
<dbReference type="OrthoDB" id="3525185at2759"/>
<feature type="transmembrane region" description="Helical" evidence="1">
    <location>
        <begin position="311"/>
        <end position="334"/>
    </location>
</feature>
<gene>
    <name evidence="2" type="ORF">BU23DRAFT_484743</name>
</gene>
<name>A0A6A5UQY6_9PLEO</name>
<reference evidence="2" key="1">
    <citation type="journal article" date="2020" name="Stud. Mycol.">
        <title>101 Dothideomycetes genomes: a test case for predicting lifestyles and emergence of pathogens.</title>
        <authorList>
            <person name="Haridas S."/>
            <person name="Albert R."/>
            <person name="Binder M."/>
            <person name="Bloem J."/>
            <person name="Labutti K."/>
            <person name="Salamov A."/>
            <person name="Andreopoulos B."/>
            <person name="Baker S."/>
            <person name="Barry K."/>
            <person name="Bills G."/>
            <person name="Bluhm B."/>
            <person name="Cannon C."/>
            <person name="Castanera R."/>
            <person name="Culley D."/>
            <person name="Daum C."/>
            <person name="Ezra D."/>
            <person name="Gonzalez J."/>
            <person name="Henrissat B."/>
            <person name="Kuo A."/>
            <person name="Liang C."/>
            <person name="Lipzen A."/>
            <person name="Lutzoni F."/>
            <person name="Magnuson J."/>
            <person name="Mondo S."/>
            <person name="Nolan M."/>
            <person name="Ohm R."/>
            <person name="Pangilinan J."/>
            <person name="Park H.-J."/>
            <person name="Ramirez L."/>
            <person name="Alfaro M."/>
            <person name="Sun H."/>
            <person name="Tritt A."/>
            <person name="Yoshinaga Y."/>
            <person name="Zwiers L.-H."/>
            <person name="Turgeon B."/>
            <person name="Goodwin S."/>
            <person name="Spatafora J."/>
            <person name="Crous P."/>
            <person name="Grigoriev I."/>
        </authorList>
    </citation>
    <scope>NUCLEOTIDE SEQUENCE</scope>
    <source>
        <strain evidence="2">CBS 107.79</strain>
    </source>
</reference>
<evidence type="ECO:0000313" key="2">
    <source>
        <dbReference type="EMBL" id="KAF1967108.1"/>
    </source>
</evidence>
<protein>
    <submittedName>
        <fullName evidence="2">Uncharacterized protein</fullName>
    </submittedName>
</protein>
<dbReference type="EMBL" id="ML976737">
    <property type="protein sequence ID" value="KAF1967108.1"/>
    <property type="molecule type" value="Genomic_DNA"/>
</dbReference>
<dbReference type="InterPro" id="IPR053178">
    <property type="entry name" value="Osmoadaptation_assoc"/>
</dbReference>
<dbReference type="Proteomes" id="UP000800036">
    <property type="component" value="Unassembled WGS sequence"/>
</dbReference>
<dbReference type="AlphaFoldDB" id="A0A6A5UQY6"/>
<proteinExistence type="predicted"/>
<evidence type="ECO:0000313" key="3">
    <source>
        <dbReference type="Proteomes" id="UP000800036"/>
    </source>
</evidence>
<dbReference type="PANTHER" id="PTHR38111">
    <property type="entry name" value="ZN(2)-C6 FUNGAL-TYPE DOMAIN-CONTAINING PROTEIN-RELATED"/>
    <property type="match status" value="1"/>
</dbReference>
<keyword evidence="1" id="KW-0472">Membrane</keyword>
<keyword evidence="1" id="KW-1133">Transmembrane helix</keyword>
<keyword evidence="1" id="KW-0812">Transmembrane</keyword>
<evidence type="ECO:0000256" key="1">
    <source>
        <dbReference type="SAM" id="Phobius"/>
    </source>
</evidence>
<feature type="transmembrane region" description="Helical" evidence="1">
    <location>
        <begin position="271"/>
        <end position="291"/>
    </location>
</feature>
<keyword evidence="3" id="KW-1185">Reference proteome</keyword>
<accession>A0A6A5UQY6</accession>
<organism evidence="2 3">
    <name type="scientific">Bimuria novae-zelandiae CBS 107.79</name>
    <dbReference type="NCBI Taxonomy" id="1447943"/>
    <lineage>
        <taxon>Eukaryota</taxon>
        <taxon>Fungi</taxon>
        <taxon>Dikarya</taxon>
        <taxon>Ascomycota</taxon>
        <taxon>Pezizomycotina</taxon>
        <taxon>Dothideomycetes</taxon>
        <taxon>Pleosporomycetidae</taxon>
        <taxon>Pleosporales</taxon>
        <taxon>Massarineae</taxon>
        <taxon>Didymosphaeriaceae</taxon>
        <taxon>Bimuria</taxon>
    </lineage>
</organism>
<sequence length="384" mass="43248">MTVQISQRHALNEVFYGNFLTYFTTTGEARDIGNRQTWLHRLPDFAADGSNAALDLAVQAAASAFSFATTRHPPLMQDACTLYGKALSQHSHVLRVGKRVTVHTVSTSVLLSLFEAMNATTAAAYRTHISGAAELVKLAGPEQCWMGVLCQLFFHIRVQMAFVYLTTRRADRSTVCAEEVLRETLTYRDVPVFQRLIGHVTRLTALYLDLEDSPEKEDKRTRMPDLLDLEEYVNVKAEVDALWLEYSLAAEQRGQVLCWQDEGGKMGYRDAYTALCIAYFASARALFSILAPRLAASYVDVTDYYQQMLDIAEYLTTFKIGCAFMRMATPLYLVAMHAKRREQREVATGIFEQWRVVGLGGISALALERIYRRRMVEGVAVATM</sequence>